<name>A0A835LSK3_9MAGN</name>
<comment type="caution">
    <text evidence="2">The sequence shown here is derived from an EMBL/GenBank/DDBJ whole genome shotgun (WGS) entry which is preliminary data.</text>
</comment>
<dbReference type="EMBL" id="JADFTS010000006">
    <property type="protein sequence ID" value="KAF9603307.1"/>
    <property type="molecule type" value="Genomic_DNA"/>
</dbReference>
<evidence type="ECO:0000313" key="3">
    <source>
        <dbReference type="Proteomes" id="UP000631114"/>
    </source>
</evidence>
<reference evidence="2 3" key="1">
    <citation type="submission" date="2020-10" db="EMBL/GenBank/DDBJ databases">
        <title>The Coptis chinensis genome and diversification of protoberbering-type alkaloids.</title>
        <authorList>
            <person name="Wang B."/>
            <person name="Shu S."/>
            <person name="Song C."/>
            <person name="Liu Y."/>
        </authorList>
    </citation>
    <scope>NUCLEOTIDE SEQUENCE [LARGE SCALE GENOMIC DNA]</scope>
    <source>
        <strain evidence="2">HL-2020</strain>
        <tissue evidence="2">Leaf</tissue>
    </source>
</reference>
<accession>A0A835LSK3</accession>
<dbReference type="SUPFAM" id="SSF52047">
    <property type="entry name" value="RNI-like"/>
    <property type="match status" value="1"/>
</dbReference>
<dbReference type="OrthoDB" id="677997at2759"/>
<organism evidence="2 3">
    <name type="scientific">Coptis chinensis</name>
    <dbReference type="NCBI Taxonomy" id="261450"/>
    <lineage>
        <taxon>Eukaryota</taxon>
        <taxon>Viridiplantae</taxon>
        <taxon>Streptophyta</taxon>
        <taxon>Embryophyta</taxon>
        <taxon>Tracheophyta</taxon>
        <taxon>Spermatophyta</taxon>
        <taxon>Magnoliopsida</taxon>
        <taxon>Ranunculales</taxon>
        <taxon>Ranunculaceae</taxon>
        <taxon>Coptidoideae</taxon>
        <taxon>Coptis</taxon>
    </lineage>
</organism>
<dbReference type="SMART" id="SM00579">
    <property type="entry name" value="FBD"/>
    <property type="match status" value="1"/>
</dbReference>
<dbReference type="PANTHER" id="PTHR31900">
    <property type="entry name" value="F-BOX/RNI SUPERFAMILY PROTEIN-RELATED"/>
    <property type="match status" value="1"/>
</dbReference>
<dbReference type="CDD" id="cd22160">
    <property type="entry name" value="F-box_AtFBL13-like"/>
    <property type="match status" value="1"/>
</dbReference>
<dbReference type="InterPro" id="IPR006566">
    <property type="entry name" value="FBD"/>
</dbReference>
<feature type="domain" description="FBD" evidence="1">
    <location>
        <begin position="558"/>
        <end position="634"/>
    </location>
</feature>
<dbReference type="InterPro" id="IPR036047">
    <property type="entry name" value="F-box-like_dom_sf"/>
</dbReference>
<dbReference type="InterPro" id="IPR053781">
    <property type="entry name" value="F-box_AtFBL13-like"/>
</dbReference>
<dbReference type="Pfam" id="PF08387">
    <property type="entry name" value="FBD"/>
    <property type="match status" value="1"/>
</dbReference>
<protein>
    <recommendedName>
        <fullName evidence="1">FBD domain-containing protein</fullName>
    </recommendedName>
</protein>
<keyword evidence="3" id="KW-1185">Reference proteome</keyword>
<dbReference type="InterPro" id="IPR001810">
    <property type="entry name" value="F-box_dom"/>
</dbReference>
<dbReference type="Pfam" id="PF00646">
    <property type="entry name" value="F-box"/>
    <property type="match status" value="1"/>
</dbReference>
<dbReference type="Proteomes" id="UP000631114">
    <property type="component" value="Unassembled WGS sequence"/>
</dbReference>
<dbReference type="PANTHER" id="PTHR31900:SF27">
    <property type="entry name" value="FBD DOMAIN-CONTAINING PROTEIN"/>
    <property type="match status" value="1"/>
</dbReference>
<proteinExistence type="predicted"/>
<dbReference type="InterPro" id="IPR050232">
    <property type="entry name" value="FBL13/AtMIF1-like"/>
</dbReference>
<evidence type="ECO:0000313" key="2">
    <source>
        <dbReference type="EMBL" id="KAF9603307.1"/>
    </source>
</evidence>
<gene>
    <name evidence="2" type="ORF">IFM89_034656</name>
</gene>
<dbReference type="SUPFAM" id="SSF81383">
    <property type="entry name" value="F-box domain"/>
    <property type="match status" value="1"/>
</dbReference>
<evidence type="ECO:0000259" key="1">
    <source>
        <dbReference type="SMART" id="SM00579"/>
    </source>
</evidence>
<dbReference type="AlphaFoldDB" id="A0A835LSK3"/>
<dbReference type="Gene3D" id="1.20.1280.50">
    <property type="match status" value="1"/>
</dbReference>
<sequence length="634" mass="71553">MVPIIDLAGLVTMGVICYWFFYLNDGVDDSVVILVDYRSWESIVIVMWNWSQLAMVDQVLDVILQATTSVSRVRANIMELAMCTIGNLLDWSNLGFEPSGVFKTVVDVGQGSVERCVDLRRGQLLKQLFEALKVGLEWFIVSLISFEDGGHGRLFGLIVKEFLGKDGFKGSELLFCNSHSLFVSTHHSAFSSDYLMANQQGKVKGMRTSVDRISRLHDCVLHHLLSFLPTNYVVQTCVLSKRWKDLWHSIPSLDFDQTQFLVLKGRNQNTEGPITFSKFIDTVLLLRDYSGLLKLGLSWGHIKDDPSRINLWIIAAARRNVQSLDLKIVNVDSFELTPRLHTCKSLRELKLSLSYALVSPLSLACISSLQVLRLEHVTFVDNEQTNALFSSALPVLKTLILDNCDFRNHELLKITAQQLKILFIKQCLPKYSLLLYLPFGIEVSAPSLVSIELYLEDFGEECVLDNLISLVNAKIHLVGAWCEINIEGLRYAQSISLSRDCMVACEYSAGDSNLHKTFFNNLKWLKLGIAYKNADIAVLTTMSKLSRNSFVGDQSGYNFSMRSLKSVKIQNFRGWEYEIKFVQFLLKSAKSLEKMSIVTQSSGEASMTKTELRKIGDMLLTYPRASSSLGILFM</sequence>